<proteinExistence type="predicted"/>
<sequence length="63" mass="7589">MAVKRKGKEPYEVLLRRFNREIQVSGIYTDAKKIRYFSKDLSRTIKRESARRKAVRKVIKRGY</sequence>
<name>A0A2M6R852_9BACT</name>
<dbReference type="Proteomes" id="UP000231162">
    <property type="component" value="Unassembled WGS sequence"/>
</dbReference>
<dbReference type="AlphaFoldDB" id="A0A2M6R852"/>
<reference evidence="2" key="1">
    <citation type="submission" date="2017-09" db="EMBL/GenBank/DDBJ databases">
        <title>Depth-based differentiation of microbial function through sediment-hosted aquifers and enrichment of novel symbionts in the deep terrestrial subsurface.</title>
        <authorList>
            <person name="Probst A.J."/>
            <person name="Ladd B."/>
            <person name="Jarett J.K."/>
            <person name="Geller-Mcgrath D.E."/>
            <person name="Sieber C.M.K."/>
            <person name="Emerson J.B."/>
            <person name="Anantharaman K."/>
            <person name="Thomas B.C."/>
            <person name="Malmstrom R."/>
            <person name="Stieglmeier M."/>
            <person name="Klingl A."/>
            <person name="Woyke T."/>
            <person name="Ryan C.M."/>
            <person name="Banfield J.F."/>
        </authorList>
    </citation>
    <scope>NUCLEOTIDE SEQUENCE [LARGE SCALE GENOMIC DNA]</scope>
</reference>
<evidence type="ECO:0000313" key="2">
    <source>
        <dbReference type="Proteomes" id="UP000231162"/>
    </source>
</evidence>
<dbReference type="GO" id="GO:0005840">
    <property type="term" value="C:ribosome"/>
    <property type="evidence" value="ECO:0007669"/>
    <property type="project" value="UniProtKB-KW"/>
</dbReference>
<evidence type="ECO:0000313" key="1">
    <source>
        <dbReference type="EMBL" id="PIS06713.1"/>
    </source>
</evidence>
<keyword evidence="1" id="KW-0687">Ribonucleoprotein</keyword>
<dbReference type="EMBL" id="PEZX01000040">
    <property type="protein sequence ID" value="PIS06713.1"/>
    <property type="molecule type" value="Genomic_DNA"/>
</dbReference>
<protein>
    <submittedName>
        <fullName evidence="1">30S ribosomal protein S21</fullName>
    </submittedName>
</protein>
<comment type="caution">
    <text evidence="1">The sequence shown here is derived from an EMBL/GenBank/DDBJ whole genome shotgun (WGS) entry which is preliminary data.</text>
</comment>
<keyword evidence="1" id="KW-0689">Ribosomal protein</keyword>
<accession>A0A2M6R852</accession>
<gene>
    <name evidence="1" type="ORF">COT79_03220</name>
</gene>
<organism evidence="1 2">
    <name type="scientific">Candidatus Berkelbacteria bacterium CG10_big_fil_rev_8_21_14_0_10_43_14</name>
    <dbReference type="NCBI Taxonomy" id="1974515"/>
    <lineage>
        <taxon>Bacteria</taxon>
        <taxon>Candidatus Berkelbacteria</taxon>
    </lineage>
</organism>